<dbReference type="SUPFAM" id="SSF56496">
    <property type="entry name" value="Fibrinogen C-terminal domain-like"/>
    <property type="match status" value="1"/>
</dbReference>
<feature type="chain" id="PRO_5047001244" description="Fibrinogen C-terminal domain-containing protein" evidence="3">
    <location>
        <begin position="24"/>
        <end position="438"/>
    </location>
</feature>
<dbReference type="PROSITE" id="PS00514">
    <property type="entry name" value="FIBRINOGEN_C_1"/>
    <property type="match status" value="1"/>
</dbReference>
<dbReference type="InterPro" id="IPR036056">
    <property type="entry name" value="Fibrinogen-like_C"/>
</dbReference>
<dbReference type="Pfam" id="PF00147">
    <property type="entry name" value="Fibrinogen_C"/>
    <property type="match status" value="1"/>
</dbReference>
<evidence type="ECO:0000256" key="2">
    <source>
        <dbReference type="SAM" id="Coils"/>
    </source>
</evidence>
<feature type="domain" description="Fibrinogen C-terminal" evidence="4">
    <location>
        <begin position="224"/>
        <end position="437"/>
    </location>
</feature>
<evidence type="ECO:0000313" key="6">
    <source>
        <dbReference type="Proteomes" id="UP001652680"/>
    </source>
</evidence>
<keyword evidence="6" id="KW-1185">Reference proteome</keyword>
<dbReference type="PROSITE" id="PS51406">
    <property type="entry name" value="FIBRINOGEN_C_2"/>
    <property type="match status" value="1"/>
</dbReference>
<dbReference type="Gene3D" id="3.90.215.10">
    <property type="entry name" value="Gamma Fibrinogen, chain A, domain 1"/>
    <property type="match status" value="1"/>
</dbReference>
<keyword evidence="2" id="KW-0175">Coiled coil</keyword>
<dbReference type="PANTHER" id="PTHR19143:SF327">
    <property type="entry name" value="FI21813P1-RELATED"/>
    <property type="match status" value="1"/>
</dbReference>
<dbReference type="GeneID" id="108041918"/>
<dbReference type="PANTHER" id="PTHR19143">
    <property type="entry name" value="FIBRINOGEN/TENASCIN/ANGIOPOEITIN"/>
    <property type="match status" value="1"/>
</dbReference>
<reference evidence="5" key="2">
    <citation type="submission" date="2025-05" db="UniProtKB">
        <authorList>
            <consortium name="EnsemblMetazoa"/>
        </authorList>
    </citation>
    <scope>IDENTIFICATION</scope>
</reference>
<evidence type="ECO:0000313" key="5">
    <source>
        <dbReference type="EnsemblMetazoa" id="XP_016975468.2"/>
    </source>
</evidence>
<dbReference type="InterPro" id="IPR050373">
    <property type="entry name" value="Fibrinogen_C-term_domain"/>
</dbReference>
<feature type="coiled-coil region" evidence="2">
    <location>
        <begin position="109"/>
        <end position="224"/>
    </location>
</feature>
<name>A0ABM5H6P9_DRORH</name>
<protein>
    <recommendedName>
        <fullName evidence="4">Fibrinogen C-terminal domain-containing protein</fullName>
    </recommendedName>
</protein>
<dbReference type="EnsemblMetazoa" id="XM_017119979.2">
    <property type="protein sequence ID" value="XP_016975468.2"/>
    <property type="gene ID" value="LOC108041918"/>
</dbReference>
<feature type="signal peptide" evidence="3">
    <location>
        <begin position="1"/>
        <end position="23"/>
    </location>
</feature>
<sequence>MKSSVLILFLSYCLLEESTFSVARDFQQETENQDSEDQCNSYCYLTFKPFLDHLVELKQAANTSDELKEKINTLVLSNKDLHIQLSNAEGLDRIINFKDERIEETSKLLKDKDDKIKNQLDLLRNKEETISNLQRELAIAKIQIENKNNLIHINEDQLKDKSEQIKNKEKRIQLKEQQIKEKDENINIKITQINDQSADNMKQIDELTNQVKSLSEKLTEKTELLLKGSRMDCPREGPTGIYNIKMGGINAFEVPCSSSGWMIIQRRMDGSKDFNRNWVDYKNGFGDVKREFFIGLEKLHQMTEAQPYELYIHLRDINGTSRYAKYDNFKVGSEMEGYELTTIGNYSGTAGDSLKYHEKSKFSTHDRDNDSHRENCARLNNGGWWYKSCAHSSLNGKYYKNGKKEAQGKYGIFWGTWKEYDYTISLTYIEMMIRPKNI</sequence>
<keyword evidence="1" id="KW-1015">Disulfide bond</keyword>
<evidence type="ECO:0000259" key="4">
    <source>
        <dbReference type="PROSITE" id="PS51406"/>
    </source>
</evidence>
<dbReference type="InterPro" id="IPR002181">
    <property type="entry name" value="Fibrinogen_a/b/g_C_dom"/>
</dbReference>
<reference evidence="6" key="1">
    <citation type="journal article" date="2021" name="Elife">
        <title>Highly contiguous assemblies of 101 drosophilid genomes.</title>
        <authorList>
            <person name="Kim B.Y."/>
            <person name="Wang J.R."/>
            <person name="Miller D.E."/>
            <person name="Barmina O."/>
            <person name="Delaney E."/>
            <person name="Thompson A."/>
            <person name="Comeault A.A."/>
            <person name="Peede D."/>
            <person name="D'Agostino E.R."/>
            <person name="Pelaez J."/>
            <person name="Aguilar J.M."/>
            <person name="Haji D."/>
            <person name="Matsunaga T."/>
            <person name="Armstrong E.E."/>
            <person name="Zych M."/>
            <person name="Ogawa Y."/>
            <person name="Stamenkovic-Radak M."/>
            <person name="Jelic M."/>
            <person name="Veselinovic M.S."/>
            <person name="Tanaskovic M."/>
            <person name="Eric P."/>
            <person name="Gao J.J."/>
            <person name="Katoh T.K."/>
            <person name="Toda M.J."/>
            <person name="Watabe H."/>
            <person name="Watada M."/>
            <person name="Davis J.S."/>
            <person name="Moyle L.C."/>
            <person name="Manoli G."/>
            <person name="Bertolini E."/>
            <person name="Kostal V."/>
            <person name="Hawley R.S."/>
            <person name="Takahashi A."/>
            <person name="Jones C.D."/>
            <person name="Price D.K."/>
            <person name="Whiteman N."/>
            <person name="Kopp A."/>
            <person name="Matute D.R."/>
            <person name="Petrov D.A."/>
        </authorList>
    </citation>
    <scope>NUCLEOTIDE SEQUENCE [LARGE SCALE GENOMIC DNA]</scope>
</reference>
<evidence type="ECO:0000256" key="1">
    <source>
        <dbReference type="ARBA" id="ARBA00023157"/>
    </source>
</evidence>
<evidence type="ECO:0000256" key="3">
    <source>
        <dbReference type="SAM" id="SignalP"/>
    </source>
</evidence>
<accession>A0ABM5H6P9</accession>
<dbReference type="InterPro" id="IPR020837">
    <property type="entry name" value="Fibrinogen_CS"/>
</dbReference>
<organism evidence="5 6">
    <name type="scientific">Drosophila rhopaloa</name>
    <name type="common">Fruit fly</name>
    <dbReference type="NCBI Taxonomy" id="1041015"/>
    <lineage>
        <taxon>Eukaryota</taxon>
        <taxon>Metazoa</taxon>
        <taxon>Ecdysozoa</taxon>
        <taxon>Arthropoda</taxon>
        <taxon>Hexapoda</taxon>
        <taxon>Insecta</taxon>
        <taxon>Pterygota</taxon>
        <taxon>Neoptera</taxon>
        <taxon>Endopterygota</taxon>
        <taxon>Diptera</taxon>
        <taxon>Brachycera</taxon>
        <taxon>Muscomorpha</taxon>
        <taxon>Ephydroidea</taxon>
        <taxon>Drosophilidae</taxon>
        <taxon>Drosophila</taxon>
        <taxon>Sophophora</taxon>
    </lineage>
</organism>
<dbReference type="SMART" id="SM00186">
    <property type="entry name" value="FBG"/>
    <property type="match status" value="1"/>
</dbReference>
<dbReference type="RefSeq" id="XP_016975468.2">
    <property type="nucleotide sequence ID" value="XM_017119979.2"/>
</dbReference>
<proteinExistence type="predicted"/>
<dbReference type="Proteomes" id="UP001652680">
    <property type="component" value="Unassembled WGS sequence"/>
</dbReference>
<dbReference type="CDD" id="cd00087">
    <property type="entry name" value="FReD"/>
    <property type="match status" value="1"/>
</dbReference>
<dbReference type="InterPro" id="IPR014716">
    <property type="entry name" value="Fibrinogen_a/b/g_C_1"/>
</dbReference>
<keyword evidence="3" id="KW-0732">Signal</keyword>